<evidence type="ECO:0000256" key="2">
    <source>
        <dbReference type="SAM" id="MobiDB-lite"/>
    </source>
</evidence>
<organism evidence="3">
    <name type="scientific">Cladocopium goreaui</name>
    <dbReference type="NCBI Taxonomy" id="2562237"/>
    <lineage>
        <taxon>Eukaryota</taxon>
        <taxon>Sar</taxon>
        <taxon>Alveolata</taxon>
        <taxon>Dinophyceae</taxon>
        <taxon>Suessiales</taxon>
        <taxon>Symbiodiniaceae</taxon>
        <taxon>Cladocopium</taxon>
    </lineage>
</organism>
<dbReference type="EMBL" id="CAMXCT030000718">
    <property type="protein sequence ID" value="CAL4769779.1"/>
    <property type="molecule type" value="Genomic_DNA"/>
</dbReference>
<dbReference type="Proteomes" id="UP001152797">
    <property type="component" value="Unassembled WGS sequence"/>
</dbReference>
<evidence type="ECO:0000313" key="4">
    <source>
        <dbReference type="EMBL" id="CAL4769779.1"/>
    </source>
</evidence>
<comment type="caution">
    <text evidence="3">The sequence shown here is derived from an EMBL/GenBank/DDBJ whole genome shotgun (WGS) entry which is preliminary data.</text>
</comment>
<feature type="coiled-coil region" evidence="1">
    <location>
        <begin position="114"/>
        <end position="141"/>
    </location>
</feature>
<sequence>MDEQPEWHTKRSTVERQLLELRTERESLRKQEQEAQARKAEIERRASEEESALLAAADVADGANVAETSALRERMAMVKDQAEDVLVEADEREHEFAEECRHLRVDRIEAEKGLREETKKLKVFSKNIDEVETEYHEALRRQTAELQTKRQENWKRRQDLVQQTETKALEMKDELMKELQAVHDELRRAKAEIQRNVKDQVLLRQKVLNSVDQDIHNIDLAVNQGLDDAKSRARDLHQRAQEIIQEVQQRDFAMEEQLRRRVSTAITVLDMAKTAKDSASTEHAGNEQRRRHTAKAFGDVFPRSSRFDFSGLSTAKPRLQPGPDGSWDGQQTPTPSR</sequence>
<reference evidence="4 5" key="2">
    <citation type="submission" date="2024-05" db="EMBL/GenBank/DDBJ databases">
        <authorList>
            <person name="Chen Y."/>
            <person name="Shah S."/>
            <person name="Dougan E. K."/>
            <person name="Thang M."/>
            <person name="Chan C."/>
        </authorList>
    </citation>
    <scope>NUCLEOTIDE SEQUENCE [LARGE SCALE GENOMIC DNA]</scope>
</reference>
<feature type="compositionally biased region" description="Basic and acidic residues" evidence="2">
    <location>
        <begin position="24"/>
        <end position="48"/>
    </location>
</feature>
<dbReference type="EMBL" id="CAMXCT020000718">
    <property type="protein sequence ID" value="CAL1135842.1"/>
    <property type="molecule type" value="Genomic_DNA"/>
</dbReference>
<name>A0A9P1C0E0_9DINO</name>
<feature type="region of interest" description="Disordered" evidence="2">
    <location>
        <begin position="24"/>
        <end position="49"/>
    </location>
</feature>
<keyword evidence="1" id="KW-0175">Coiled coil</keyword>
<feature type="compositionally biased region" description="Polar residues" evidence="2">
    <location>
        <begin position="328"/>
        <end position="337"/>
    </location>
</feature>
<keyword evidence="5" id="KW-1185">Reference proteome</keyword>
<protein>
    <submittedName>
        <fullName evidence="3">Uncharacterized protein</fullName>
    </submittedName>
</protein>
<evidence type="ECO:0000256" key="1">
    <source>
        <dbReference type="SAM" id="Coils"/>
    </source>
</evidence>
<dbReference type="AlphaFoldDB" id="A0A9P1C0E0"/>
<evidence type="ECO:0000313" key="5">
    <source>
        <dbReference type="Proteomes" id="UP001152797"/>
    </source>
</evidence>
<feature type="region of interest" description="Disordered" evidence="2">
    <location>
        <begin position="273"/>
        <end position="337"/>
    </location>
</feature>
<dbReference type="OrthoDB" id="442114at2759"/>
<reference evidence="3" key="1">
    <citation type="submission" date="2022-10" db="EMBL/GenBank/DDBJ databases">
        <authorList>
            <person name="Chen Y."/>
            <person name="Dougan E. K."/>
            <person name="Chan C."/>
            <person name="Rhodes N."/>
            <person name="Thang M."/>
        </authorList>
    </citation>
    <scope>NUCLEOTIDE SEQUENCE</scope>
</reference>
<accession>A0A9P1C0E0</accession>
<feature type="compositionally biased region" description="Basic and acidic residues" evidence="2">
    <location>
        <begin position="273"/>
        <end position="288"/>
    </location>
</feature>
<dbReference type="EMBL" id="CAMXCT010000718">
    <property type="protein sequence ID" value="CAI3982467.1"/>
    <property type="molecule type" value="Genomic_DNA"/>
</dbReference>
<evidence type="ECO:0000313" key="3">
    <source>
        <dbReference type="EMBL" id="CAI3982467.1"/>
    </source>
</evidence>
<feature type="coiled-coil region" evidence="1">
    <location>
        <begin position="169"/>
        <end position="199"/>
    </location>
</feature>
<gene>
    <name evidence="3" type="ORF">C1SCF055_LOCUS10159</name>
</gene>
<proteinExistence type="predicted"/>